<dbReference type="EMBL" id="JADMKU010000025">
    <property type="protein sequence ID" value="MBR9653237.1"/>
    <property type="molecule type" value="Genomic_DNA"/>
</dbReference>
<evidence type="ECO:0000256" key="1">
    <source>
        <dbReference type="SAM" id="Phobius"/>
    </source>
</evidence>
<evidence type="ECO:0000313" key="2">
    <source>
        <dbReference type="EMBL" id="MBR9653237.1"/>
    </source>
</evidence>
<gene>
    <name evidence="2" type="ORF">IT775_19130</name>
</gene>
<proteinExistence type="predicted"/>
<evidence type="ECO:0008006" key="4">
    <source>
        <dbReference type="Google" id="ProtNLM"/>
    </source>
</evidence>
<keyword evidence="1" id="KW-0472">Membrane</keyword>
<feature type="transmembrane region" description="Helical" evidence="1">
    <location>
        <begin position="28"/>
        <end position="50"/>
    </location>
</feature>
<reference evidence="2 3" key="1">
    <citation type="journal article" date="2021" name="Arch. Microbiol.">
        <title>Thalassobius aquimarinus sp. nov., isolated from the Sea of Japan seashore.</title>
        <authorList>
            <person name="Kurilenko V.V."/>
            <person name="Romanenko L.A."/>
            <person name="Chernysheva N.Y."/>
            <person name="Velansky P.V."/>
            <person name="Tekutyeva L.A."/>
            <person name="Isaeva M.P."/>
            <person name="Mikhailov V.V."/>
        </authorList>
    </citation>
    <scope>NUCLEOTIDE SEQUENCE [LARGE SCALE GENOMIC DNA]</scope>
    <source>
        <strain evidence="2 3">KMM 8518</strain>
    </source>
</reference>
<evidence type="ECO:0000313" key="3">
    <source>
        <dbReference type="Proteomes" id="UP001195941"/>
    </source>
</evidence>
<protein>
    <recommendedName>
        <fullName evidence="4">Apolipoprotein acyltransferase</fullName>
    </recommendedName>
</protein>
<dbReference type="Proteomes" id="UP001195941">
    <property type="component" value="Unassembled WGS sequence"/>
</dbReference>
<keyword evidence="1" id="KW-1133">Transmembrane helix</keyword>
<organism evidence="2 3">
    <name type="scientific">Thalassovita aquimarina</name>
    <dbReference type="NCBI Taxonomy" id="2785917"/>
    <lineage>
        <taxon>Bacteria</taxon>
        <taxon>Pseudomonadati</taxon>
        <taxon>Pseudomonadota</taxon>
        <taxon>Alphaproteobacteria</taxon>
        <taxon>Rhodobacterales</taxon>
        <taxon>Roseobacteraceae</taxon>
        <taxon>Thalassovita</taxon>
    </lineage>
</organism>
<keyword evidence="3" id="KW-1185">Reference proteome</keyword>
<sequence length="55" mass="5885">MIVIAGAILGALFGAFLAKRRNGKGLDMLQYAAGYAILFMIVGLFITIFVHRAAV</sequence>
<dbReference type="RefSeq" id="WP_212702859.1">
    <property type="nucleotide sequence ID" value="NZ_JADMKU010000025.1"/>
</dbReference>
<name>A0ABS5HW81_9RHOB</name>
<keyword evidence="1" id="KW-0812">Transmembrane</keyword>
<accession>A0ABS5HW81</accession>
<comment type="caution">
    <text evidence="2">The sequence shown here is derived from an EMBL/GenBank/DDBJ whole genome shotgun (WGS) entry which is preliminary data.</text>
</comment>